<feature type="domain" description="SEC7" evidence="2">
    <location>
        <begin position="320"/>
        <end position="510"/>
    </location>
</feature>
<proteinExistence type="predicted"/>
<feature type="region of interest" description="Disordered" evidence="1">
    <location>
        <begin position="1141"/>
        <end position="1162"/>
    </location>
</feature>
<sequence length="1652" mass="181624">MFLSFANPPADENLLRDESICSLGDHLVADQLTSTQTAATSAEAQPLPSPSSQSPVSFSMEIGQEAEEHLAEVEDGDISNEHICHPYNLQAVQNLFALLVNLLNPEEHQEGVIKVSLNLLTVAMETGADFLHACPTILRLVATDMTKYLMMLLYRERISLFTATLRLAFLLFEALRMHLKLQLEVYFQRLIALISSDNERITYEHREIALDAVVQFFLLPGLAAEIYVNYDCDPYCSNLFEDITEMLTKNAYPANRLVGTNLIALDALLAMVDAIDIQTGESDAEEVMEKAATRLADSKRTIVRPNRHWIPSSAIPTHDNLVTQKTRKKLLMSGSDRFNLKQKDGIAFLQKNGLLSDPLDPVEIAGFLAENPRLDKKMIGEYLADRKNTDILVAFVRHFNFRGKRIDGALRAYLEAFRIPGEAPLIQHLMESFAEQWYEANDAPFANVDAAFTLAYAILMLNTDQHNPNSWRQNVPMTCADFKRNLKGMNGGGEFDSELVEAVYKSIREREIVMPSEQTGAVRDNYLWKVSIREGNDSCLVRRSSRSSFQHYVHLPPGHFDADLFTMLWGSTVAALSFILDKSTDAALQAKTMAGFVRCARIAAHFRMTQVFDNLIISLCKFTLLLSPAETLESVGVALGRSTKAQMATRLVFALAATRGDMLREGWRSLLLDCLLRLLHAHLLPPGLVRSPHFVPAGISSDLSAAVASNEHLNDTGSRPDLGVLGSFYQYLTLGSSSNLEPLASPPPDTPDAPPNFFDEPSTPSQPRSFTSATDLFRLMDESAVSGAAAPSFTLPQSVHDDDFAAIQAAKATVEACQIDALFEESKFLMLESLQELIKALLYGLTNGGRGTDACESVVSETVGGERSQIFCLELLLQVLLYNRDRIDQLWLMVRGELVEILRNAREPTALVECVVAGMLRLALRLLRRQQNLATQIFACLLTILKERGAYLLRPPSSPSRFTSLTASTAAAISAASGNRRLLHRYRSSEFTKTVNDGAGGSSVARQVVWAVDALLSEEGGAMAVEVPSPQDWQLILGLLEVCGAGAFPITLEELEGQAWDHRQGQDQEELKGMRKENMYSSLQNMTADAGAEASRDYASDNEGCDVRAEDLRRQHPPASLVGPGVESWVLVNVVHRPETRDAEKAREVAGEDAEKEKAGDERGLVPSSRLRLPIVIVFQDWVALEKACDSIAFVVRDPAHITPSNIEYCVHTLRVFVEAVLAPPKPSIIRKTLANGTHERVSPPLFDFPEARPPESFTSGIALQLLDLAYTLFSRAPSIYAEWTKPTEVEGGEEVEPTRDMMDASVDCLWPSCWRALLQAIARLCVDARREVRADALAFLQRALLSPILHLLTGPQWLDCFLQVLFPLLTNFLESVTFNDSSTFANTSLGGTSVASTFTATGASAASRSSRESGSQGNLSTVGFFSNIFGGGSSNSGGVETTPAVPTMPGALAEYMDPRMRAIPLLTKVFLQHLSPLYALETFPQLWRRMLTYMEKYIKANISDSLNDAVRESLKNLLLVLYTGTQDTAPILVRDAPQGSREALLWSQTYTHLEGFMPNLMDQLFPPPLPPEAAAGPTAAEVDTPGVAESAPPPTATGEIDGLRIALLLSALPSEVQPSEQAIPSAEAPPHYPTGEVRIQLPVEESDCEEG</sequence>
<dbReference type="OrthoDB" id="10258608at2759"/>
<dbReference type="PROSITE" id="PS50190">
    <property type="entry name" value="SEC7"/>
    <property type="match status" value="1"/>
</dbReference>
<dbReference type="Proteomes" id="UP000282613">
    <property type="component" value="Unassembled WGS sequence"/>
</dbReference>
<feature type="region of interest" description="Disordered" evidence="1">
    <location>
        <begin position="36"/>
        <end position="58"/>
    </location>
</feature>
<evidence type="ECO:0000256" key="1">
    <source>
        <dbReference type="SAM" id="MobiDB-lite"/>
    </source>
</evidence>
<organism evidence="5">
    <name type="scientific">Taenia asiatica</name>
    <name type="common">Asian tapeworm</name>
    <dbReference type="NCBI Taxonomy" id="60517"/>
    <lineage>
        <taxon>Eukaryota</taxon>
        <taxon>Metazoa</taxon>
        <taxon>Spiralia</taxon>
        <taxon>Lophotrochozoa</taxon>
        <taxon>Platyhelminthes</taxon>
        <taxon>Cestoda</taxon>
        <taxon>Eucestoda</taxon>
        <taxon>Cyclophyllidea</taxon>
        <taxon>Taeniidae</taxon>
        <taxon>Taenia</taxon>
    </lineage>
</organism>
<dbReference type="PANTHER" id="PTHR10663:SF388">
    <property type="entry name" value="GOLGI-SPECIFIC BREFELDIN A-RESISTANCE GUANINE NUCLEOTIDE EXCHANGE FACTOR 1"/>
    <property type="match status" value="1"/>
</dbReference>
<dbReference type="SUPFAM" id="SSF48425">
    <property type="entry name" value="Sec7 domain"/>
    <property type="match status" value="1"/>
</dbReference>
<dbReference type="GO" id="GO:0012505">
    <property type="term" value="C:endomembrane system"/>
    <property type="evidence" value="ECO:0007669"/>
    <property type="project" value="UniProtKB-ARBA"/>
</dbReference>
<dbReference type="InterPro" id="IPR032691">
    <property type="entry name" value="Mon2/Sec7/BIG1-like_HUS"/>
</dbReference>
<reference evidence="3 4" key="2">
    <citation type="submission" date="2018-11" db="EMBL/GenBank/DDBJ databases">
        <authorList>
            <consortium name="Pathogen Informatics"/>
        </authorList>
    </citation>
    <scope>NUCLEOTIDE SEQUENCE [LARGE SCALE GENOMIC DNA]</scope>
</reference>
<name>A0A0R3VUI0_TAEAS</name>
<accession>A0A0R3VUI0</accession>
<dbReference type="Gene3D" id="1.10.220.20">
    <property type="match status" value="1"/>
</dbReference>
<dbReference type="InterPro" id="IPR056604">
    <property type="entry name" value="GBF1-like_TPR"/>
</dbReference>
<keyword evidence="4" id="KW-1185">Reference proteome</keyword>
<feature type="compositionally biased region" description="Pro residues" evidence="1">
    <location>
        <begin position="744"/>
        <end position="754"/>
    </location>
</feature>
<dbReference type="GO" id="GO:0032012">
    <property type="term" value="P:regulation of ARF protein signal transduction"/>
    <property type="evidence" value="ECO:0007669"/>
    <property type="project" value="InterPro"/>
</dbReference>
<dbReference type="SMART" id="SM00222">
    <property type="entry name" value="Sec7"/>
    <property type="match status" value="1"/>
</dbReference>
<protein>
    <submittedName>
        <fullName evidence="5">SEC7 domain-containing protein</fullName>
    </submittedName>
</protein>
<dbReference type="GO" id="GO:0005085">
    <property type="term" value="F:guanyl-nucleotide exchange factor activity"/>
    <property type="evidence" value="ECO:0007669"/>
    <property type="project" value="InterPro"/>
</dbReference>
<feature type="region of interest" description="Disordered" evidence="1">
    <location>
        <begin position="740"/>
        <end position="770"/>
    </location>
</feature>
<evidence type="ECO:0000313" key="5">
    <source>
        <dbReference type="WBParaSite" id="TASK_0000097901-mRNA-1"/>
    </source>
</evidence>
<reference evidence="5" key="1">
    <citation type="submission" date="2017-02" db="UniProtKB">
        <authorList>
            <consortium name="WormBaseParasite"/>
        </authorList>
    </citation>
    <scope>IDENTIFICATION</scope>
</reference>
<dbReference type="InterPro" id="IPR016024">
    <property type="entry name" value="ARM-type_fold"/>
</dbReference>
<dbReference type="InterPro" id="IPR000904">
    <property type="entry name" value="Sec7_dom"/>
</dbReference>
<dbReference type="InterPro" id="IPR035999">
    <property type="entry name" value="Sec7_dom_sf"/>
</dbReference>
<dbReference type="Gene3D" id="1.10.1000.11">
    <property type="entry name" value="Arf Nucleotide-binding Site Opener,domain 2"/>
    <property type="match status" value="1"/>
</dbReference>
<feature type="region of interest" description="Disordered" evidence="1">
    <location>
        <begin position="1617"/>
        <end position="1636"/>
    </location>
</feature>
<dbReference type="SUPFAM" id="SSF48371">
    <property type="entry name" value="ARM repeat"/>
    <property type="match status" value="1"/>
</dbReference>
<dbReference type="EMBL" id="UYRS01000177">
    <property type="protein sequence ID" value="VDK22255.1"/>
    <property type="molecule type" value="Genomic_DNA"/>
</dbReference>
<evidence type="ECO:0000259" key="2">
    <source>
        <dbReference type="PROSITE" id="PS50190"/>
    </source>
</evidence>
<dbReference type="Pfam" id="PF12783">
    <property type="entry name" value="Sec7-like_HUS"/>
    <property type="match status" value="1"/>
</dbReference>
<gene>
    <name evidence="3" type="ORF">TASK_LOCUS980</name>
</gene>
<dbReference type="GO" id="GO:0005737">
    <property type="term" value="C:cytoplasm"/>
    <property type="evidence" value="ECO:0007669"/>
    <property type="project" value="UniProtKB-ARBA"/>
</dbReference>
<dbReference type="GO" id="GO:0016192">
    <property type="term" value="P:vesicle-mediated transport"/>
    <property type="evidence" value="ECO:0007669"/>
    <property type="project" value="UniProtKB-ARBA"/>
</dbReference>
<dbReference type="PANTHER" id="PTHR10663">
    <property type="entry name" value="GUANYL-NUCLEOTIDE EXCHANGE FACTOR"/>
    <property type="match status" value="1"/>
</dbReference>
<feature type="region of interest" description="Disordered" evidence="1">
    <location>
        <begin position="1569"/>
        <end position="1599"/>
    </location>
</feature>
<dbReference type="STRING" id="60517.A0A0R3VUI0"/>
<dbReference type="Pfam" id="PF23325">
    <property type="entry name" value="TPR_28"/>
    <property type="match status" value="2"/>
</dbReference>
<dbReference type="CDD" id="cd00171">
    <property type="entry name" value="Sec7"/>
    <property type="match status" value="1"/>
</dbReference>
<dbReference type="Pfam" id="PF01369">
    <property type="entry name" value="Sec7"/>
    <property type="match status" value="1"/>
</dbReference>
<dbReference type="WBParaSite" id="TASK_0000097901-mRNA-1">
    <property type="protein sequence ID" value="TASK_0000097901-mRNA-1"/>
    <property type="gene ID" value="TASK_0000097901"/>
</dbReference>
<dbReference type="InterPro" id="IPR023394">
    <property type="entry name" value="Sec7_C_sf"/>
</dbReference>
<evidence type="ECO:0000313" key="3">
    <source>
        <dbReference type="EMBL" id="VDK22255.1"/>
    </source>
</evidence>
<evidence type="ECO:0000313" key="4">
    <source>
        <dbReference type="Proteomes" id="UP000282613"/>
    </source>
</evidence>